<dbReference type="PANTHER" id="PTHR23523:SF2">
    <property type="entry name" value="2-NITROIMIDAZOLE TRANSPORTER"/>
    <property type="match status" value="1"/>
</dbReference>
<keyword evidence="8" id="KW-1185">Reference proteome</keyword>
<dbReference type="InterPro" id="IPR020846">
    <property type="entry name" value="MFS_dom"/>
</dbReference>
<reference evidence="8" key="1">
    <citation type="journal article" date="2019" name="Int. J. Syst. Evol. Microbiol.">
        <title>The Global Catalogue of Microorganisms (GCM) 10K type strain sequencing project: providing services to taxonomists for standard genome sequencing and annotation.</title>
        <authorList>
            <consortium name="The Broad Institute Genomics Platform"/>
            <consortium name="The Broad Institute Genome Sequencing Center for Infectious Disease"/>
            <person name="Wu L."/>
            <person name="Ma J."/>
        </authorList>
    </citation>
    <scope>NUCLEOTIDE SEQUENCE [LARGE SCALE GENOMIC DNA]</scope>
    <source>
        <strain evidence="8">JCM 16950</strain>
    </source>
</reference>
<comment type="caution">
    <text evidence="7">The sequence shown here is derived from an EMBL/GenBank/DDBJ whole genome shotgun (WGS) entry which is preliminary data.</text>
</comment>
<feature type="transmembrane region" description="Helical" evidence="5">
    <location>
        <begin position="52"/>
        <end position="71"/>
    </location>
</feature>
<dbReference type="InterPro" id="IPR036259">
    <property type="entry name" value="MFS_trans_sf"/>
</dbReference>
<keyword evidence="3 5" id="KW-1133">Transmembrane helix</keyword>
<name>A0ABP7G8I5_9MICO</name>
<feature type="domain" description="Major facilitator superfamily (MFS) profile" evidence="6">
    <location>
        <begin position="14"/>
        <end position="400"/>
    </location>
</feature>
<protein>
    <submittedName>
        <fullName evidence="7">MFS transporter</fullName>
    </submittedName>
</protein>
<dbReference type="EMBL" id="BAABAF010000002">
    <property type="protein sequence ID" value="GAA3756565.1"/>
    <property type="molecule type" value="Genomic_DNA"/>
</dbReference>
<dbReference type="Pfam" id="PF07690">
    <property type="entry name" value="MFS_1"/>
    <property type="match status" value="1"/>
</dbReference>
<feature type="transmembrane region" description="Helical" evidence="5">
    <location>
        <begin position="379"/>
        <end position="400"/>
    </location>
</feature>
<feature type="transmembrane region" description="Helical" evidence="5">
    <location>
        <begin position="107"/>
        <end position="125"/>
    </location>
</feature>
<evidence type="ECO:0000259" key="6">
    <source>
        <dbReference type="PROSITE" id="PS50850"/>
    </source>
</evidence>
<evidence type="ECO:0000313" key="7">
    <source>
        <dbReference type="EMBL" id="GAA3756565.1"/>
    </source>
</evidence>
<dbReference type="PROSITE" id="PS50850">
    <property type="entry name" value="MFS"/>
    <property type="match status" value="1"/>
</dbReference>
<keyword evidence="4 5" id="KW-0472">Membrane</keyword>
<accession>A0ABP7G8I5</accession>
<evidence type="ECO:0000313" key="8">
    <source>
        <dbReference type="Proteomes" id="UP001500540"/>
    </source>
</evidence>
<dbReference type="PANTHER" id="PTHR23523">
    <property type="match status" value="1"/>
</dbReference>
<dbReference type="Gene3D" id="1.20.1250.20">
    <property type="entry name" value="MFS general substrate transporter like domains"/>
    <property type="match status" value="1"/>
</dbReference>
<feature type="transmembrane region" description="Helical" evidence="5">
    <location>
        <begin position="172"/>
        <end position="191"/>
    </location>
</feature>
<feature type="transmembrane region" description="Helical" evidence="5">
    <location>
        <begin position="12"/>
        <end position="32"/>
    </location>
</feature>
<keyword evidence="2 5" id="KW-0812">Transmembrane</keyword>
<evidence type="ECO:0000256" key="3">
    <source>
        <dbReference type="ARBA" id="ARBA00022989"/>
    </source>
</evidence>
<dbReference type="InterPro" id="IPR052524">
    <property type="entry name" value="MFS_Cyanate_Porter"/>
</dbReference>
<feature type="transmembrane region" description="Helical" evidence="5">
    <location>
        <begin position="137"/>
        <end position="160"/>
    </location>
</feature>
<proteinExistence type="predicted"/>
<organism evidence="7 8">
    <name type="scientific">Microbacterium kribbense</name>
    <dbReference type="NCBI Taxonomy" id="433645"/>
    <lineage>
        <taxon>Bacteria</taxon>
        <taxon>Bacillati</taxon>
        <taxon>Actinomycetota</taxon>
        <taxon>Actinomycetes</taxon>
        <taxon>Micrococcales</taxon>
        <taxon>Microbacteriaceae</taxon>
        <taxon>Microbacterium</taxon>
    </lineage>
</organism>
<dbReference type="Proteomes" id="UP001500540">
    <property type="component" value="Unassembled WGS sequence"/>
</dbReference>
<evidence type="ECO:0000256" key="2">
    <source>
        <dbReference type="ARBA" id="ARBA00022692"/>
    </source>
</evidence>
<feature type="transmembrane region" description="Helical" evidence="5">
    <location>
        <begin position="351"/>
        <end position="373"/>
    </location>
</feature>
<feature type="transmembrane region" description="Helical" evidence="5">
    <location>
        <begin position="259"/>
        <end position="284"/>
    </location>
</feature>
<gene>
    <name evidence="7" type="ORF">GCM10022240_06740</name>
</gene>
<dbReference type="SUPFAM" id="SSF103473">
    <property type="entry name" value="MFS general substrate transporter"/>
    <property type="match status" value="1"/>
</dbReference>
<feature type="transmembrane region" description="Helical" evidence="5">
    <location>
        <begin position="83"/>
        <end position="101"/>
    </location>
</feature>
<feature type="transmembrane region" description="Helical" evidence="5">
    <location>
        <begin position="293"/>
        <end position="311"/>
    </location>
</feature>
<feature type="transmembrane region" description="Helical" evidence="5">
    <location>
        <begin position="225"/>
        <end position="247"/>
    </location>
</feature>
<evidence type="ECO:0000256" key="4">
    <source>
        <dbReference type="ARBA" id="ARBA00023136"/>
    </source>
</evidence>
<dbReference type="InterPro" id="IPR011701">
    <property type="entry name" value="MFS"/>
</dbReference>
<dbReference type="RefSeq" id="WP_344780524.1">
    <property type="nucleotide sequence ID" value="NZ_BAABAF010000002.1"/>
</dbReference>
<sequence length="421" mass="44534">MNGGPATRRRLWAGRALALIGVILLAVNLRTAVGALSPIARVIEGDIPLDDASLGVLGMLPPFAFAVSAFAASRARRLGPEGLVTVALVAALAGHVVRAFAGSFAVLAGGSLLVFIAMGVGNVMLPPLVKKYFPDRIGLLTAVYTTVNAVGMALPPLIAFPVAIRYGWRSSLLIWAVVAFIGLVPWVVQLIRAREHEASPAMASRTAVRGAERAESPGRLWRSRIAWGLAIMFAVVSLHVYTMFAWLPELMIQWGRQAPVVAGGLLALYSALGLPLGMVVPLVAERMAQPARLVYFGAACMVLGYAGIVSSPGAVPWLWVVLLRLGSVMFPLCLVMINLRSRTPAGSARLSTFVQGVGYTIAAIGPLLVGALHAASSSWLPPLLVLVATVAAVVVVPSMLRSGTFVEDETTQRITSREERE</sequence>
<comment type="subcellular location">
    <subcellularLocation>
        <location evidence="1">Cell membrane</location>
        <topology evidence="1">Multi-pass membrane protein</topology>
    </subcellularLocation>
</comment>
<evidence type="ECO:0000256" key="1">
    <source>
        <dbReference type="ARBA" id="ARBA00004651"/>
    </source>
</evidence>
<evidence type="ECO:0000256" key="5">
    <source>
        <dbReference type="SAM" id="Phobius"/>
    </source>
</evidence>
<feature type="transmembrane region" description="Helical" evidence="5">
    <location>
        <begin position="317"/>
        <end position="339"/>
    </location>
</feature>